<reference evidence="2 3" key="1">
    <citation type="journal article" date="2011" name="J. Bacteriol.">
        <title>Complete Genome Sequence of Alicyclobacillus acidocaldarius Strain Tc-4-1.</title>
        <authorList>
            <person name="Chen Y."/>
            <person name="He Y."/>
            <person name="Zhang B."/>
            <person name="Yang J."/>
            <person name="Li W."/>
            <person name="Dong Z."/>
            <person name="Hu S."/>
        </authorList>
    </citation>
    <scope>NUCLEOTIDE SEQUENCE [LARGE SCALE GENOMIC DNA]</scope>
    <source>
        <strain evidence="2 3">Tc-4-1</strain>
    </source>
</reference>
<dbReference type="KEGG" id="aad:TC41_0363"/>
<feature type="region of interest" description="Disordered" evidence="1">
    <location>
        <begin position="171"/>
        <end position="205"/>
    </location>
</feature>
<organism evidence="2 3">
    <name type="scientific">Alicyclobacillus acidocaldarius (strain Tc-4-1)</name>
    <name type="common">Bacillus acidocaldarius</name>
    <dbReference type="NCBI Taxonomy" id="1048834"/>
    <lineage>
        <taxon>Bacteria</taxon>
        <taxon>Bacillati</taxon>
        <taxon>Bacillota</taxon>
        <taxon>Bacilli</taxon>
        <taxon>Bacillales</taxon>
        <taxon>Alicyclobacillaceae</taxon>
        <taxon>Alicyclobacillus</taxon>
    </lineage>
</organism>
<dbReference type="HOGENOM" id="CLU_1335198_0_0_9"/>
<gene>
    <name evidence="2" type="ordered locus">TC41_0363</name>
</gene>
<evidence type="ECO:0000313" key="2">
    <source>
        <dbReference type="EMBL" id="AEJ42329.1"/>
    </source>
</evidence>
<dbReference type="PATRIC" id="fig|1048834.4.peg.337"/>
<protein>
    <recommendedName>
        <fullName evidence="4">Copper amine oxidase-like N-terminal domain-containing protein</fullName>
    </recommendedName>
</protein>
<proteinExistence type="predicted"/>
<reference evidence="3" key="2">
    <citation type="submission" date="2011-06" db="EMBL/GenBank/DDBJ databases">
        <title>The complete genome sequence of Alicyclobacillus acidocaldarius sp. Tc-4-1.</title>
        <authorList>
            <person name="Chen Y."/>
            <person name="He Y."/>
            <person name="Dong Z."/>
            <person name="Hu S."/>
        </authorList>
    </citation>
    <scope>NUCLEOTIDE SEQUENCE [LARGE SCALE GENOMIC DNA]</scope>
    <source>
        <strain evidence="3">Tc-4-1</strain>
    </source>
</reference>
<accession>F8IKE1</accession>
<dbReference type="EMBL" id="CP002902">
    <property type="protein sequence ID" value="AEJ42329.1"/>
    <property type="molecule type" value="Genomic_DNA"/>
</dbReference>
<sequence>MGDHQGDLKRTLSGIASAAIVLGAISPMAFGATSTSGLTPAGQLPIVVNGQVLSNPYEMVGIDSGNKTGFFPIYYFSQALAKIGIQATWNGVTHTWALTDSNVNAANVQVAGGIGTGNTTVTVNGTVVKKFNTQVARDPAAGPKGPITTYLPIYYINNILKALNINGSFSGQAGAQHPDPNGREHLHGGALADPGLRADGRHGCG</sequence>
<dbReference type="eggNOG" id="COG3409">
    <property type="taxonomic scope" value="Bacteria"/>
</dbReference>
<dbReference type="Proteomes" id="UP000000292">
    <property type="component" value="Chromosome"/>
</dbReference>
<evidence type="ECO:0008006" key="4">
    <source>
        <dbReference type="Google" id="ProtNLM"/>
    </source>
</evidence>
<feature type="compositionally biased region" description="Basic and acidic residues" evidence="1">
    <location>
        <begin position="196"/>
        <end position="205"/>
    </location>
</feature>
<evidence type="ECO:0000313" key="3">
    <source>
        <dbReference type="Proteomes" id="UP000000292"/>
    </source>
</evidence>
<dbReference type="STRING" id="1048834.TC41_0363"/>
<evidence type="ECO:0000256" key="1">
    <source>
        <dbReference type="SAM" id="MobiDB-lite"/>
    </source>
</evidence>
<name>F8IKE1_ALIAT</name>
<dbReference type="AlphaFoldDB" id="F8IKE1"/>